<gene>
    <name evidence="1" type="ORF">EDB81DRAFT_345403</name>
</gene>
<sequence length="111" mass="12427">MANHKLIDGGGCPSFTPESAKTTISYCVKSVRSQTKLTLAEMCIQVDKEWSCGHIAFENIKWCKDALKGCKGPPAEHEIIKCDDKCDDCLRIENMPEPLDMSEEHKVVLKE</sequence>
<dbReference type="EMBL" id="JAGMUV010000004">
    <property type="protein sequence ID" value="KAH7161432.1"/>
    <property type="molecule type" value="Genomic_DNA"/>
</dbReference>
<keyword evidence="2" id="KW-1185">Reference proteome</keyword>
<dbReference type="AlphaFoldDB" id="A0A9P9FFP6"/>
<accession>A0A9P9FFP6</accession>
<name>A0A9P9FFP6_9HYPO</name>
<reference evidence="1" key="1">
    <citation type="journal article" date="2021" name="Nat. Commun.">
        <title>Genetic determinants of endophytism in the Arabidopsis root mycobiome.</title>
        <authorList>
            <person name="Mesny F."/>
            <person name="Miyauchi S."/>
            <person name="Thiergart T."/>
            <person name="Pickel B."/>
            <person name="Atanasova L."/>
            <person name="Karlsson M."/>
            <person name="Huettel B."/>
            <person name="Barry K.W."/>
            <person name="Haridas S."/>
            <person name="Chen C."/>
            <person name="Bauer D."/>
            <person name="Andreopoulos W."/>
            <person name="Pangilinan J."/>
            <person name="LaButti K."/>
            <person name="Riley R."/>
            <person name="Lipzen A."/>
            <person name="Clum A."/>
            <person name="Drula E."/>
            <person name="Henrissat B."/>
            <person name="Kohler A."/>
            <person name="Grigoriev I.V."/>
            <person name="Martin F.M."/>
            <person name="Hacquard S."/>
        </authorList>
    </citation>
    <scope>NUCLEOTIDE SEQUENCE</scope>
    <source>
        <strain evidence="1">MPI-CAGE-AT-0147</strain>
    </source>
</reference>
<evidence type="ECO:0000313" key="1">
    <source>
        <dbReference type="EMBL" id="KAH7161432.1"/>
    </source>
</evidence>
<evidence type="ECO:0000313" key="2">
    <source>
        <dbReference type="Proteomes" id="UP000738349"/>
    </source>
</evidence>
<organism evidence="1 2">
    <name type="scientific">Dactylonectria macrodidyma</name>
    <dbReference type="NCBI Taxonomy" id="307937"/>
    <lineage>
        <taxon>Eukaryota</taxon>
        <taxon>Fungi</taxon>
        <taxon>Dikarya</taxon>
        <taxon>Ascomycota</taxon>
        <taxon>Pezizomycotina</taxon>
        <taxon>Sordariomycetes</taxon>
        <taxon>Hypocreomycetidae</taxon>
        <taxon>Hypocreales</taxon>
        <taxon>Nectriaceae</taxon>
        <taxon>Dactylonectria</taxon>
    </lineage>
</organism>
<comment type="caution">
    <text evidence="1">The sequence shown here is derived from an EMBL/GenBank/DDBJ whole genome shotgun (WGS) entry which is preliminary data.</text>
</comment>
<dbReference type="OrthoDB" id="4903094at2759"/>
<proteinExistence type="predicted"/>
<dbReference type="Proteomes" id="UP000738349">
    <property type="component" value="Unassembled WGS sequence"/>
</dbReference>
<protein>
    <submittedName>
        <fullName evidence="1">Uncharacterized protein</fullName>
    </submittedName>
</protein>